<keyword evidence="3" id="KW-0812">Transmembrane</keyword>
<feature type="transmembrane region" description="Helical" evidence="3">
    <location>
        <begin position="23"/>
        <end position="43"/>
    </location>
</feature>
<comment type="catalytic activity">
    <reaction evidence="2">
        <text>2 GTP = 3',3'-c-di-GMP + 2 diphosphate</text>
        <dbReference type="Rhea" id="RHEA:24898"/>
        <dbReference type="ChEBI" id="CHEBI:33019"/>
        <dbReference type="ChEBI" id="CHEBI:37565"/>
        <dbReference type="ChEBI" id="CHEBI:58805"/>
        <dbReference type="EC" id="2.7.7.65"/>
    </reaction>
</comment>
<dbReference type="Pfam" id="PF21623">
    <property type="entry name" value="HK_sensor_dom_bact"/>
    <property type="match status" value="1"/>
</dbReference>
<proteinExistence type="predicted"/>
<reference evidence="5 6" key="1">
    <citation type="submission" date="2021-05" db="EMBL/GenBank/DDBJ databases">
        <title>Molecular characterization for Shewanella algae harboring chromosomal blaOXA-55-like strains isolated from clinical and environment sample.</title>
        <authorList>
            <person name="Ohama Y."/>
            <person name="Aoki K."/>
            <person name="Harada S."/>
            <person name="Moriya K."/>
            <person name="Ishii Y."/>
            <person name="Tateda K."/>
        </authorList>
    </citation>
    <scope>NUCLEOTIDE SEQUENCE [LARGE SCALE GENOMIC DNA]</scope>
    <source>
        <strain evidence="5 6">MBTL60-118</strain>
    </source>
</reference>
<dbReference type="SUPFAM" id="SSF55073">
    <property type="entry name" value="Nucleotide cyclase"/>
    <property type="match status" value="1"/>
</dbReference>
<keyword evidence="3" id="KW-0472">Membrane</keyword>
<dbReference type="PROSITE" id="PS50887">
    <property type="entry name" value="GGDEF"/>
    <property type="match status" value="1"/>
</dbReference>
<dbReference type="PANTHER" id="PTHR45138">
    <property type="entry name" value="REGULATORY COMPONENTS OF SENSORY TRANSDUCTION SYSTEM"/>
    <property type="match status" value="1"/>
</dbReference>
<organism evidence="5 6">
    <name type="scientific">Shewanella colwelliana</name>
    <name type="common">Alteromonas colwelliana</name>
    <dbReference type="NCBI Taxonomy" id="23"/>
    <lineage>
        <taxon>Bacteria</taxon>
        <taxon>Pseudomonadati</taxon>
        <taxon>Pseudomonadota</taxon>
        <taxon>Gammaproteobacteria</taxon>
        <taxon>Alteromonadales</taxon>
        <taxon>Shewanellaceae</taxon>
        <taxon>Shewanella</taxon>
    </lineage>
</organism>
<sequence length="523" mass="59383">MGIMGSIDNVAAGVSYAKYKRGVIYSGLLVLFLLMVIGITYVVSMQSISHERENMQYTELAIIENSLVSELSIVGADLTYYAHSNIAASALAGSERAKDYLTSLMFQISLLYKHYDQIRLFDAKGDEVIRIAQNRDGMLQLAPADQLQNKYDRYYFQDLLRLTPKQTYTSAFDLNVEHGEVEQPFKPTIRFATPIHSAQGEFIGAGVINYNGQDLLDIIDSLNVHDNDKAYLINRDGYYLKGDRPEDEWRFMFPDKAQVRFAEDYPIVWRRMQQADRGKVETDRGEFYFSLFQLSPNSTFKTANGESAYLVMFVPDTTIREGYKTLNSGVVLAFLLLVPMFIFLAYKLASSQVEQDRLFKQLHFDARHDALTGLYNRQAIVDYLGKNISSCRRRKAKLAVSFIDVNLLKKTNDQYGHDAGDELIKGVATVINMSIRECDFAARIGGDEFLIVFVDCDVANANRVMERIQAAYTVLGLSQTGHQWSMSYGCTQLHNKTDDVDSIIERADKLMYEHKVAQRSEAL</sequence>
<dbReference type="Gene3D" id="3.30.450.20">
    <property type="entry name" value="PAS domain"/>
    <property type="match status" value="2"/>
</dbReference>
<dbReference type="CDD" id="cd01949">
    <property type="entry name" value="GGDEF"/>
    <property type="match status" value="1"/>
</dbReference>
<dbReference type="SMART" id="SM00267">
    <property type="entry name" value="GGDEF"/>
    <property type="match status" value="1"/>
</dbReference>
<comment type="caution">
    <text evidence="5">The sequence shown here is derived from an EMBL/GenBank/DDBJ whole genome shotgun (WGS) entry which is preliminary data.</text>
</comment>
<evidence type="ECO:0000313" key="6">
    <source>
        <dbReference type="Proteomes" id="UP000773469"/>
    </source>
</evidence>
<dbReference type="NCBIfam" id="TIGR00254">
    <property type="entry name" value="GGDEF"/>
    <property type="match status" value="1"/>
</dbReference>
<feature type="domain" description="GGDEF" evidence="4">
    <location>
        <begin position="396"/>
        <end position="523"/>
    </location>
</feature>
<dbReference type="InterPro" id="IPR000160">
    <property type="entry name" value="GGDEF_dom"/>
</dbReference>
<dbReference type="PANTHER" id="PTHR45138:SF9">
    <property type="entry name" value="DIGUANYLATE CYCLASE DGCM-RELATED"/>
    <property type="match status" value="1"/>
</dbReference>
<evidence type="ECO:0000256" key="3">
    <source>
        <dbReference type="SAM" id="Phobius"/>
    </source>
</evidence>
<dbReference type="InterPro" id="IPR029787">
    <property type="entry name" value="Nucleotide_cyclase"/>
</dbReference>
<evidence type="ECO:0000259" key="4">
    <source>
        <dbReference type="PROSITE" id="PS50887"/>
    </source>
</evidence>
<dbReference type="EMBL" id="BPEU01000010">
    <property type="protein sequence ID" value="GIU40017.1"/>
    <property type="molecule type" value="Genomic_DNA"/>
</dbReference>
<gene>
    <name evidence="5" type="ORF">TUM3794_16940</name>
</gene>
<dbReference type="Proteomes" id="UP000773469">
    <property type="component" value="Unassembled WGS sequence"/>
</dbReference>
<keyword evidence="3" id="KW-1133">Transmembrane helix</keyword>
<feature type="transmembrane region" description="Helical" evidence="3">
    <location>
        <begin position="330"/>
        <end position="349"/>
    </location>
</feature>
<dbReference type="Pfam" id="PF00990">
    <property type="entry name" value="GGDEF"/>
    <property type="match status" value="1"/>
</dbReference>
<dbReference type="SUPFAM" id="SSF103190">
    <property type="entry name" value="Sensory domain-like"/>
    <property type="match status" value="2"/>
</dbReference>
<dbReference type="InterPro" id="IPR043128">
    <property type="entry name" value="Rev_trsase/Diguanyl_cyclase"/>
</dbReference>
<dbReference type="InterPro" id="IPR029151">
    <property type="entry name" value="Sensor-like_sf"/>
</dbReference>
<dbReference type="Gene3D" id="3.30.70.270">
    <property type="match status" value="1"/>
</dbReference>
<dbReference type="InterPro" id="IPR048760">
    <property type="entry name" value="VP0354-like_sensor_dom"/>
</dbReference>
<dbReference type="EC" id="2.7.7.65" evidence="1"/>
<evidence type="ECO:0000313" key="5">
    <source>
        <dbReference type="EMBL" id="GIU40017.1"/>
    </source>
</evidence>
<dbReference type="InterPro" id="IPR050469">
    <property type="entry name" value="Diguanylate_Cyclase"/>
</dbReference>
<evidence type="ECO:0000256" key="2">
    <source>
        <dbReference type="ARBA" id="ARBA00034247"/>
    </source>
</evidence>
<keyword evidence="6" id="KW-1185">Reference proteome</keyword>
<accession>A0ABQ4NYJ3</accession>
<protein>
    <recommendedName>
        <fullName evidence="1">diguanylate cyclase</fullName>
        <ecNumber evidence="1">2.7.7.65</ecNumber>
    </recommendedName>
</protein>
<name>A0ABQ4NYJ3_SHECO</name>
<evidence type="ECO:0000256" key="1">
    <source>
        <dbReference type="ARBA" id="ARBA00012528"/>
    </source>
</evidence>